<dbReference type="PANTHER" id="PTHR36453">
    <property type="entry name" value="SECRETED PROTEIN-RELATED"/>
    <property type="match status" value="1"/>
</dbReference>
<dbReference type="SUPFAM" id="SSF51126">
    <property type="entry name" value="Pectin lyase-like"/>
    <property type="match status" value="1"/>
</dbReference>
<reference evidence="2 3" key="1">
    <citation type="submission" date="2019-02" db="EMBL/GenBank/DDBJ databases">
        <title>Deep-cultivation of Planctomycetes and their phenomic and genomic characterization uncovers novel biology.</title>
        <authorList>
            <person name="Wiegand S."/>
            <person name="Jogler M."/>
            <person name="Boedeker C."/>
            <person name="Pinto D."/>
            <person name="Vollmers J."/>
            <person name="Rivas-Marin E."/>
            <person name="Kohn T."/>
            <person name="Peeters S.H."/>
            <person name="Heuer A."/>
            <person name="Rast P."/>
            <person name="Oberbeckmann S."/>
            <person name="Bunk B."/>
            <person name="Jeske O."/>
            <person name="Meyerdierks A."/>
            <person name="Storesund J.E."/>
            <person name="Kallscheuer N."/>
            <person name="Luecker S."/>
            <person name="Lage O.M."/>
            <person name="Pohl T."/>
            <person name="Merkel B.J."/>
            <person name="Hornburger P."/>
            <person name="Mueller R.-W."/>
            <person name="Bruemmer F."/>
            <person name="Labrenz M."/>
            <person name="Spormann A.M."/>
            <person name="Op Den Camp H."/>
            <person name="Overmann J."/>
            <person name="Amann R."/>
            <person name="Jetten M.S.M."/>
            <person name="Mascher T."/>
            <person name="Medema M.H."/>
            <person name="Devos D.P."/>
            <person name="Kaster A.-K."/>
            <person name="Ovreas L."/>
            <person name="Rohde M."/>
            <person name="Galperin M.Y."/>
            <person name="Jogler C."/>
        </authorList>
    </citation>
    <scope>NUCLEOTIDE SEQUENCE [LARGE SCALE GENOMIC DNA]</scope>
    <source>
        <strain evidence="2 3">Poly41</strain>
    </source>
</reference>
<dbReference type="EMBL" id="SJPV01000029">
    <property type="protein sequence ID" value="TWU28791.1"/>
    <property type="molecule type" value="Genomic_DNA"/>
</dbReference>
<accession>A0A5C6CZA4</accession>
<dbReference type="Pfam" id="PF13229">
    <property type="entry name" value="Beta_helix"/>
    <property type="match status" value="1"/>
</dbReference>
<dbReference type="OrthoDB" id="9791852at2"/>
<dbReference type="Gene3D" id="2.160.20.10">
    <property type="entry name" value="Single-stranded right-handed beta-helix, Pectin lyase-like"/>
    <property type="match status" value="1"/>
</dbReference>
<evidence type="ECO:0000313" key="2">
    <source>
        <dbReference type="EMBL" id="TWU28791.1"/>
    </source>
</evidence>
<dbReference type="SMART" id="SM00710">
    <property type="entry name" value="PbH1"/>
    <property type="match status" value="3"/>
</dbReference>
<dbReference type="InterPro" id="IPR006626">
    <property type="entry name" value="PbH1"/>
</dbReference>
<gene>
    <name evidence="2" type="ORF">Poly41_68940</name>
</gene>
<sequence>MPISRYPNEHGAMTLKRVVVNGGGQEKPGSCRVYYDEGTPEQKRALESGEGPRPGVFEYRPEHAAAHAAWEEVLDRGVWLKGYWRVVWQNETVRVGAIDTENQTVTLAVPVSHGIGSKYHRPDGSSEEIYWVMNLLEAVDQPGEWAVDFQDKKLFFYPPGPLTNADILISDMESPIIEVRDAHHIEFRNITIEGTLGDGVRVVNGNKNALRSCTVRNVAKYGVVIEGGANHVVESCDLYALGAGGVGLSGGDAGSEPHVPAGHRVENCDIHHFGYEGETRLRIPHQEQNKQPC</sequence>
<protein>
    <recommendedName>
        <fullName evidence="1">Right handed beta helix domain-containing protein</fullName>
    </recommendedName>
</protein>
<evidence type="ECO:0000259" key="1">
    <source>
        <dbReference type="Pfam" id="PF13229"/>
    </source>
</evidence>
<name>A0A5C6CZA4_9BACT</name>
<evidence type="ECO:0000313" key="3">
    <source>
        <dbReference type="Proteomes" id="UP000319143"/>
    </source>
</evidence>
<dbReference type="InterPro" id="IPR011050">
    <property type="entry name" value="Pectin_lyase_fold/virulence"/>
</dbReference>
<dbReference type="InterPro" id="IPR012334">
    <property type="entry name" value="Pectin_lyas_fold"/>
</dbReference>
<dbReference type="InterPro" id="IPR039448">
    <property type="entry name" value="Beta_helix"/>
</dbReference>
<organism evidence="2 3">
    <name type="scientific">Novipirellula artificiosorum</name>
    <dbReference type="NCBI Taxonomy" id="2528016"/>
    <lineage>
        <taxon>Bacteria</taxon>
        <taxon>Pseudomonadati</taxon>
        <taxon>Planctomycetota</taxon>
        <taxon>Planctomycetia</taxon>
        <taxon>Pirellulales</taxon>
        <taxon>Pirellulaceae</taxon>
        <taxon>Novipirellula</taxon>
    </lineage>
</organism>
<proteinExistence type="predicted"/>
<comment type="caution">
    <text evidence="2">The sequence shown here is derived from an EMBL/GenBank/DDBJ whole genome shotgun (WGS) entry which is preliminary data.</text>
</comment>
<keyword evidence="3" id="KW-1185">Reference proteome</keyword>
<dbReference type="Proteomes" id="UP000319143">
    <property type="component" value="Unassembled WGS sequence"/>
</dbReference>
<dbReference type="AlphaFoldDB" id="A0A5C6CZA4"/>
<dbReference type="PANTHER" id="PTHR36453:SF1">
    <property type="entry name" value="RIGHT HANDED BETA HELIX DOMAIN-CONTAINING PROTEIN"/>
    <property type="match status" value="1"/>
</dbReference>
<feature type="domain" description="Right handed beta helix" evidence="1">
    <location>
        <begin position="169"/>
        <end position="253"/>
    </location>
</feature>